<dbReference type="InterPro" id="IPR036812">
    <property type="entry name" value="NAD(P)_OxRdtase_dom_sf"/>
</dbReference>
<proteinExistence type="predicted"/>
<gene>
    <name evidence="4" type="ORF">QCA50_017109</name>
</gene>
<protein>
    <recommendedName>
        <fullName evidence="3">DUF1771 domain-containing protein</fullName>
    </recommendedName>
</protein>
<reference evidence="4 5" key="1">
    <citation type="submission" date="2022-09" db="EMBL/GenBank/DDBJ databases">
        <authorList>
            <person name="Palmer J.M."/>
        </authorList>
    </citation>
    <scope>NUCLEOTIDE SEQUENCE [LARGE SCALE GENOMIC DNA]</scope>
    <source>
        <strain evidence="4 5">DSM 7382</strain>
    </source>
</reference>
<organism evidence="4 5">
    <name type="scientific">Cerrena zonata</name>
    <dbReference type="NCBI Taxonomy" id="2478898"/>
    <lineage>
        <taxon>Eukaryota</taxon>
        <taxon>Fungi</taxon>
        <taxon>Dikarya</taxon>
        <taxon>Basidiomycota</taxon>
        <taxon>Agaricomycotina</taxon>
        <taxon>Agaricomycetes</taxon>
        <taxon>Polyporales</taxon>
        <taxon>Cerrenaceae</taxon>
        <taxon>Cerrena</taxon>
    </lineage>
</organism>
<dbReference type="Proteomes" id="UP001385951">
    <property type="component" value="Unassembled WGS sequence"/>
</dbReference>
<feature type="domain" description="DUF1771" evidence="3">
    <location>
        <begin position="25"/>
        <end position="90"/>
    </location>
</feature>
<keyword evidence="2" id="KW-0175">Coiled coil</keyword>
<dbReference type="PANTHER" id="PTHR43827:SF13">
    <property type="entry name" value="ALDO_KETO REDUCTASE FAMILY PROTEIN"/>
    <property type="match status" value="1"/>
</dbReference>
<dbReference type="FunFam" id="3.20.20.100:FF:000002">
    <property type="entry name" value="2,5-diketo-D-gluconic acid reductase A"/>
    <property type="match status" value="1"/>
</dbReference>
<dbReference type="InterPro" id="IPR018170">
    <property type="entry name" value="Aldo/ket_reductase_CS"/>
</dbReference>
<dbReference type="PRINTS" id="PR00069">
    <property type="entry name" value="ALDKETRDTASE"/>
</dbReference>
<dbReference type="Pfam" id="PF08590">
    <property type="entry name" value="DUF1771"/>
    <property type="match status" value="1"/>
</dbReference>
<name>A0AAW0FR24_9APHY</name>
<dbReference type="InterPro" id="IPR013899">
    <property type="entry name" value="DUF1771"/>
</dbReference>
<dbReference type="AlphaFoldDB" id="A0AAW0FR24"/>
<feature type="coiled-coil region" evidence="2">
    <location>
        <begin position="26"/>
        <end position="83"/>
    </location>
</feature>
<dbReference type="GO" id="GO:0016616">
    <property type="term" value="F:oxidoreductase activity, acting on the CH-OH group of donors, NAD or NADP as acceptor"/>
    <property type="evidence" value="ECO:0007669"/>
    <property type="project" value="UniProtKB-ARBA"/>
</dbReference>
<evidence type="ECO:0000256" key="2">
    <source>
        <dbReference type="SAM" id="Coils"/>
    </source>
</evidence>
<comment type="caution">
    <text evidence="4">The sequence shown here is derived from an EMBL/GenBank/DDBJ whole genome shotgun (WGS) entry which is preliminary data.</text>
</comment>
<accession>A0AAW0FR24</accession>
<dbReference type="SUPFAM" id="SSF51430">
    <property type="entry name" value="NAD(P)-linked oxidoreductase"/>
    <property type="match status" value="1"/>
</dbReference>
<dbReference type="Gene3D" id="3.20.20.100">
    <property type="entry name" value="NADP-dependent oxidoreductase domain"/>
    <property type="match status" value="1"/>
</dbReference>
<evidence type="ECO:0000256" key="1">
    <source>
        <dbReference type="ARBA" id="ARBA00023002"/>
    </source>
</evidence>
<evidence type="ECO:0000313" key="5">
    <source>
        <dbReference type="Proteomes" id="UP001385951"/>
    </source>
</evidence>
<dbReference type="InterPro" id="IPR023210">
    <property type="entry name" value="NADP_OxRdtase_dom"/>
</dbReference>
<evidence type="ECO:0000259" key="3">
    <source>
        <dbReference type="SMART" id="SM01162"/>
    </source>
</evidence>
<sequence>MIADRGAPLFDSGNTRDYNHATDSNYKKLRAEADALYDKRHKLSQQLQLAYKLGDGAKAHELSEKLKKILEQAEAKNRQAAEYVFRENNTDSAEDEIDLHGLYNSKYKLSNGYQIPVAGFGVYTVPEGETFELVYEALVQGYRHIDTAYFYKNEEETARAIHQFLKDNAHVKREDIWYTTKLMNTTNGYENTVKIVEETAAKVKKYIDYVDLYLIHSPKSDRETRLGTWKALQEYVGNPSNKTLNIHSIGVSNYGIKHLEELLNWDGLLVKPVINQLELHPWSPQLKLREYLVKHHILVEAYSPLTQGVKLNDPELLQLEHTYRIPKAEILLKWSYLQGFIVLAKTAKKERIAQNLNVLPKESNTQDALDVSSHLGKVDLDINILDALNKPDSHEICTWGGEDSTLYEDPK</sequence>
<dbReference type="SMART" id="SM01162">
    <property type="entry name" value="DUF1771"/>
    <property type="match status" value="1"/>
</dbReference>
<dbReference type="CDD" id="cd19071">
    <property type="entry name" value="AKR_AKR1-5-like"/>
    <property type="match status" value="1"/>
</dbReference>
<keyword evidence="1" id="KW-0560">Oxidoreductase</keyword>
<evidence type="ECO:0000313" key="4">
    <source>
        <dbReference type="EMBL" id="KAK7679786.1"/>
    </source>
</evidence>
<dbReference type="Pfam" id="PF00248">
    <property type="entry name" value="Aldo_ket_red"/>
    <property type="match status" value="1"/>
</dbReference>
<dbReference type="PANTHER" id="PTHR43827">
    <property type="entry name" value="2,5-DIKETO-D-GLUCONIC ACID REDUCTASE"/>
    <property type="match status" value="1"/>
</dbReference>
<dbReference type="PROSITE" id="PS00063">
    <property type="entry name" value="ALDOKETO_REDUCTASE_3"/>
    <property type="match status" value="1"/>
</dbReference>
<keyword evidence="5" id="KW-1185">Reference proteome</keyword>
<dbReference type="InterPro" id="IPR020471">
    <property type="entry name" value="AKR"/>
</dbReference>
<dbReference type="EMBL" id="JASBNA010000055">
    <property type="protein sequence ID" value="KAK7679786.1"/>
    <property type="molecule type" value="Genomic_DNA"/>
</dbReference>